<reference evidence="2" key="1">
    <citation type="journal article" date="2020" name="bioRxiv">
        <title>Comparative genomics of Chlamydomonas.</title>
        <authorList>
            <person name="Craig R.J."/>
            <person name="Hasan A.R."/>
            <person name="Ness R.W."/>
            <person name="Keightley P.D."/>
        </authorList>
    </citation>
    <scope>NUCLEOTIDE SEQUENCE</scope>
    <source>
        <strain evidence="2">CCAP 11/70</strain>
    </source>
</reference>
<dbReference type="Proteomes" id="UP000612055">
    <property type="component" value="Unassembled WGS sequence"/>
</dbReference>
<feature type="compositionally biased region" description="Gly residues" evidence="1">
    <location>
        <begin position="540"/>
        <end position="551"/>
    </location>
</feature>
<accession>A0A835XMI9</accession>
<sequence>MPAEASRALYASLKHGQKAYCAELSNICQARLSCKVLRALIDAHIPRLRLSFSAHDGDESVEEMERSCGDGTSLQRFPACTTLRLLVRGSDVQWPLPISTRSPPQQPLLIPLAAASEQSRRRITELELDCPDGFGLAARVLSCDGLRGLRPQGRAGCTPPITLLPNLTHLTVTGLEWLLPDWGQEANTPTWFWGAEADLGRLTKLVVKTNDPGFREKPPDGPSNETAQYPGLELLLPRMTGLKHLSLHGSLDAAFTPTDVAQLLAALPPSLEHFALGTVWPAALIYTCFRFTFRLREGKLQSVELVLNGPNQPLSYTELYGYLYDMLYDCPRLGPRLGPRLPRLAVYMKVTARKAPGPLDRGAELLARCDEVYLSNLQVERSLGEEQIEQAEWGQAVGESVPEIAVGVARQFGVPGQIEISNLRGSLEFLPLEERRALMAAGARDGGDSEGDVVEDGEGPGAGPRGRTVSSRGSVLPPPPPVSLDQLLKRACTTYEATRLAADVAWGMFEQEWEWEKEEDEEEEEEEEEARDTNAEEGSSGAGKGRGGVKARGGEDGGARLEALPCCPPLKEVLLEVLQDLWDGVSEAEAAARSTEGAWANWSKKRLWGKGTERGGRSSSDLARLRWLLEAAEEVRRLPGAWRVRS</sequence>
<dbReference type="AlphaFoldDB" id="A0A835XMI9"/>
<evidence type="ECO:0000313" key="3">
    <source>
        <dbReference type="Proteomes" id="UP000612055"/>
    </source>
</evidence>
<feature type="region of interest" description="Disordered" evidence="1">
    <location>
        <begin position="514"/>
        <end position="556"/>
    </location>
</feature>
<organism evidence="2 3">
    <name type="scientific">Edaphochlamys debaryana</name>
    <dbReference type="NCBI Taxonomy" id="47281"/>
    <lineage>
        <taxon>Eukaryota</taxon>
        <taxon>Viridiplantae</taxon>
        <taxon>Chlorophyta</taxon>
        <taxon>core chlorophytes</taxon>
        <taxon>Chlorophyceae</taxon>
        <taxon>CS clade</taxon>
        <taxon>Chlamydomonadales</taxon>
        <taxon>Chlamydomonadales incertae sedis</taxon>
        <taxon>Edaphochlamys</taxon>
    </lineage>
</organism>
<evidence type="ECO:0000313" key="2">
    <source>
        <dbReference type="EMBL" id="KAG2486067.1"/>
    </source>
</evidence>
<feature type="region of interest" description="Disordered" evidence="1">
    <location>
        <begin position="441"/>
        <end position="482"/>
    </location>
</feature>
<dbReference type="EMBL" id="JAEHOE010000118">
    <property type="protein sequence ID" value="KAG2486067.1"/>
    <property type="molecule type" value="Genomic_DNA"/>
</dbReference>
<name>A0A835XMI9_9CHLO</name>
<gene>
    <name evidence="2" type="ORF">HYH03_015273</name>
</gene>
<protein>
    <submittedName>
        <fullName evidence="2">Uncharacterized protein</fullName>
    </submittedName>
</protein>
<evidence type="ECO:0000256" key="1">
    <source>
        <dbReference type="SAM" id="MobiDB-lite"/>
    </source>
</evidence>
<comment type="caution">
    <text evidence="2">The sequence shown here is derived from an EMBL/GenBank/DDBJ whole genome shotgun (WGS) entry which is preliminary data.</text>
</comment>
<proteinExistence type="predicted"/>
<feature type="compositionally biased region" description="Acidic residues" evidence="1">
    <location>
        <begin position="514"/>
        <end position="530"/>
    </location>
</feature>
<keyword evidence="3" id="KW-1185">Reference proteome</keyword>
<feature type="compositionally biased region" description="Acidic residues" evidence="1">
    <location>
        <begin position="448"/>
        <end position="458"/>
    </location>
</feature>